<dbReference type="Gene3D" id="3.60.10.10">
    <property type="entry name" value="Endonuclease/exonuclease/phosphatase"/>
    <property type="match status" value="1"/>
</dbReference>
<evidence type="ECO:0000313" key="3">
    <source>
        <dbReference type="Proteomes" id="UP001165190"/>
    </source>
</evidence>
<dbReference type="InterPro" id="IPR036691">
    <property type="entry name" value="Endo/exonu/phosph_ase_sf"/>
</dbReference>
<keyword evidence="3" id="KW-1185">Reference proteome</keyword>
<dbReference type="PANTHER" id="PTHR35218:SF9">
    <property type="entry name" value="ENDONUCLEASE_EXONUCLEASE_PHOSPHATASE DOMAIN-CONTAINING PROTEIN"/>
    <property type="match status" value="1"/>
</dbReference>
<accession>A0A9W7I863</accession>
<dbReference type="GO" id="GO:0003824">
    <property type="term" value="F:catalytic activity"/>
    <property type="evidence" value="ECO:0007669"/>
    <property type="project" value="InterPro"/>
</dbReference>
<name>A0A9W7I863_HIBTR</name>
<dbReference type="AlphaFoldDB" id="A0A9W7I863"/>
<organism evidence="2 3">
    <name type="scientific">Hibiscus trionum</name>
    <name type="common">Flower of an hour</name>
    <dbReference type="NCBI Taxonomy" id="183268"/>
    <lineage>
        <taxon>Eukaryota</taxon>
        <taxon>Viridiplantae</taxon>
        <taxon>Streptophyta</taxon>
        <taxon>Embryophyta</taxon>
        <taxon>Tracheophyta</taxon>
        <taxon>Spermatophyta</taxon>
        <taxon>Magnoliopsida</taxon>
        <taxon>eudicotyledons</taxon>
        <taxon>Gunneridae</taxon>
        <taxon>Pentapetalae</taxon>
        <taxon>rosids</taxon>
        <taxon>malvids</taxon>
        <taxon>Malvales</taxon>
        <taxon>Malvaceae</taxon>
        <taxon>Malvoideae</taxon>
        <taxon>Hibiscus</taxon>
    </lineage>
</organism>
<dbReference type="OrthoDB" id="1434973at2759"/>
<evidence type="ECO:0000259" key="1">
    <source>
        <dbReference type="Pfam" id="PF03372"/>
    </source>
</evidence>
<protein>
    <recommendedName>
        <fullName evidence="1">Endonuclease/exonuclease/phosphatase domain-containing protein</fullName>
    </recommendedName>
</protein>
<dbReference type="InterPro" id="IPR005135">
    <property type="entry name" value="Endo/exonuclease/phosphatase"/>
</dbReference>
<dbReference type="Proteomes" id="UP001165190">
    <property type="component" value="Unassembled WGS sequence"/>
</dbReference>
<gene>
    <name evidence="2" type="ORF">HRI_002641600</name>
</gene>
<reference evidence="2" key="1">
    <citation type="submission" date="2023-05" db="EMBL/GenBank/DDBJ databases">
        <title>Genome and transcriptome analyses reveal genes involved in the formation of fine ridges on petal epidermal cells in Hibiscus trionum.</title>
        <authorList>
            <person name="Koshimizu S."/>
            <person name="Masuda S."/>
            <person name="Ishii T."/>
            <person name="Shirasu K."/>
            <person name="Hoshino A."/>
            <person name="Arita M."/>
        </authorList>
    </citation>
    <scope>NUCLEOTIDE SEQUENCE</scope>
    <source>
        <strain evidence="2">Hamamatsu line</strain>
    </source>
</reference>
<proteinExistence type="predicted"/>
<dbReference type="PANTHER" id="PTHR35218">
    <property type="entry name" value="RNASE H DOMAIN-CONTAINING PROTEIN"/>
    <property type="match status" value="1"/>
</dbReference>
<dbReference type="SUPFAM" id="SSF56219">
    <property type="entry name" value="DNase I-like"/>
    <property type="match status" value="1"/>
</dbReference>
<evidence type="ECO:0000313" key="2">
    <source>
        <dbReference type="EMBL" id="GMI89723.1"/>
    </source>
</evidence>
<dbReference type="EMBL" id="BSYR01000023">
    <property type="protein sequence ID" value="GMI89723.1"/>
    <property type="molecule type" value="Genomic_DNA"/>
</dbReference>
<sequence length="400" mass="45960">MNLKILSWNVQGYGHWRFLPTARQFLRDSRPDMVVFVEPRISGRNANAVIASLGFPNSHRVEAKGFSGGIWVAWYDSIDVEILINHFQFIHCRVTQRNSDKVVYATTVYASPSSTGRKHLWPLLRNIAASSRSPWILFGDFNATIHSADRKGCASSSTPSKDFQKLLVDFGLRDMGYSGLDFTWSRGHAYARLDRFLCNSYWDEVYPVSSVQHLLRLRSDHRPILLNVGHTMDRIPSQHFRFFSGWLNHDDFSRMVSDNWIPSSSMATTLAHFTMAASTWNKCVFGYIGMKKRILMARLRGIQRALATRHSSFLHNLKSALLIELEKLLDEEELMWKQKSRTDWITGGDRNTTYFHRRAQARKQRNKVTALHTTAGILCDDEPSLIMEAAKFYTTLFSKG</sequence>
<comment type="caution">
    <text evidence="2">The sequence shown here is derived from an EMBL/GenBank/DDBJ whole genome shotgun (WGS) entry which is preliminary data.</text>
</comment>
<dbReference type="Pfam" id="PF03372">
    <property type="entry name" value="Exo_endo_phos"/>
    <property type="match status" value="1"/>
</dbReference>
<feature type="domain" description="Endonuclease/exonuclease/phosphatase" evidence="1">
    <location>
        <begin position="6"/>
        <end position="203"/>
    </location>
</feature>